<keyword evidence="6" id="KW-1185">Reference proteome</keyword>
<feature type="domain" description="Peptidase S24/S26A/S26B/S26C" evidence="4">
    <location>
        <begin position="100"/>
        <end position="216"/>
    </location>
</feature>
<accession>A0ABU2ZFG3</accession>
<name>A0ABU2ZFG3_9SPHN</name>
<dbReference type="RefSeq" id="WP_311339592.1">
    <property type="nucleotide sequence ID" value="NZ_JAVRHS010000001.1"/>
</dbReference>
<sequence length="222" mass="24107">MIDDPVRKRLLALADESGTSLSALSRLIGRNPSYMQQFVRKGSPRKLEENDRKLLAEFFGVDEAVLSGGVDAQEKSFARDALAQRSRADWIDIPRLALGASAGSGAVAADEVPVGHLRFSSGWLREQGLAHKALSAITVEGDSMEATLHDGDEIIVNCALTRLRDGIHVVRRDDTLLVKRLHFTAPGLVSIISDNHAYPSHADVPLGEVEVLGRVVWKGGRL</sequence>
<dbReference type="CDD" id="cd06529">
    <property type="entry name" value="S24_LexA-like"/>
    <property type="match status" value="1"/>
</dbReference>
<evidence type="ECO:0000256" key="3">
    <source>
        <dbReference type="ARBA" id="ARBA00023163"/>
    </source>
</evidence>
<evidence type="ECO:0000259" key="4">
    <source>
        <dbReference type="Pfam" id="PF00717"/>
    </source>
</evidence>
<evidence type="ECO:0000256" key="2">
    <source>
        <dbReference type="ARBA" id="ARBA00023125"/>
    </source>
</evidence>
<keyword evidence="2" id="KW-0238">DNA-binding</keyword>
<evidence type="ECO:0000256" key="1">
    <source>
        <dbReference type="ARBA" id="ARBA00023015"/>
    </source>
</evidence>
<dbReference type="Proteomes" id="UP001259803">
    <property type="component" value="Unassembled WGS sequence"/>
</dbReference>
<dbReference type="Gene3D" id="2.10.109.10">
    <property type="entry name" value="Umud Fragment, subunit A"/>
    <property type="match status" value="1"/>
</dbReference>
<dbReference type="InterPro" id="IPR015927">
    <property type="entry name" value="Peptidase_S24_S26A/B/C"/>
</dbReference>
<dbReference type="PANTHER" id="PTHR40661">
    <property type="match status" value="1"/>
</dbReference>
<reference evidence="5 6" key="1">
    <citation type="submission" date="2023-09" db="EMBL/GenBank/DDBJ databases">
        <authorList>
            <person name="Rey-Velasco X."/>
        </authorList>
    </citation>
    <scope>NUCLEOTIDE SEQUENCE [LARGE SCALE GENOMIC DNA]</scope>
    <source>
        <strain evidence="5 6">F390</strain>
    </source>
</reference>
<gene>
    <name evidence="5" type="ORF">RM533_02460</name>
</gene>
<proteinExistence type="predicted"/>
<dbReference type="InterPro" id="IPR036286">
    <property type="entry name" value="LexA/Signal_pep-like_sf"/>
</dbReference>
<evidence type="ECO:0000313" key="6">
    <source>
        <dbReference type="Proteomes" id="UP001259803"/>
    </source>
</evidence>
<dbReference type="PANTHER" id="PTHR40661:SF3">
    <property type="entry name" value="FELS-1 PROPHAGE TRANSCRIPTIONAL REGULATOR"/>
    <property type="match status" value="1"/>
</dbReference>
<dbReference type="EMBL" id="JAVRHS010000001">
    <property type="protein sequence ID" value="MDT0575044.1"/>
    <property type="molecule type" value="Genomic_DNA"/>
</dbReference>
<dbReference type="Pfam" id="PF00717">
    <property type="entry name" value="Peptidase_S24"/>
    <property type="match status" value="1"/>
</dbReference>
<dbReference type="InterPro" id="IPR039418">
    <property type="entry name" value="LexA-like"/>
</dbReference>
<keyword evidence="1" id="KW-0805">Transcription regulation</keyword>
<comment type="caution">
    <text evidence="5">The sequence shown here is derived from an EMBL/GenBank/DDBJ whole genome shotgun (WGS) entry which is preliminary data.</text>
</comment>
<protein>
    <submittedName>
        <fullName evidence="5">S24 family peptidase</fullName>
    </submittedName>
</protein>
<organism evidence="5 6">
    <name type="scientific">Croceicoccus esteveae</name>
    <dbReference type="NCBI Taxonomy" id="3075597"/>
    <lineage>
        <taxon>Bacteria</taxon>
        <taxon>Pseudomonadati</taxon>
        <taxon>Pseudomonadota</taxon>
        <taxon>Alphaproteobacteria</taxon>
        <taxon>Sphingomonadales</taxon>
        <taxon>Erythrobacteraceae</taxon>
        <taxon>Croceicoccus</taxon>
    </lineage>
</organism>
<dbReference type="SUPFAM" id="SSF51306">
    <property type="entry name" value="LexA/Signal peptidase"/>
    <property type="match status" value="1"/>
</dbReference>
<evidence type="ECO:0000313" key="5">
    <source>
        <dbReference type="EMBL" id="MDT0575044.1"/>
    </source>
</evidence>
<keyword evidence="3" id="KW-0804">Transcription</keyword>